<dbReference type="Proteomes" id="UP000635606">
    <property type="component" value="Unassembled WGS sequence"/>
</dbReference>
<keyword evidence="2" id="KW-1185">Reference proteome</keyword>
<gene>
    <name evidence="1" type="ORF">Voc01_037700</name>
</gene>
<comment type="caution">
    <text evidence="1">The sequence shown here is derived from an EMBL/GenBank/DDBJ whole genome shotgun (WGS) entry which is preliminary data.</text>
</comment>
<dbReference type="AlphaFoldDB" id="A0A8J3ZTM0"/>
<evidence type="ECO:0000313" key="2">
    <source>
        <dbReference type="Proteomes" id="UP000635606"/>
    </source>
</evidence>
<proteinExistence type="predicted"/>
<name>A0A8J3ZTM0_9ACTN</name>
<dbReference type="SUPFAM" id="SSF75005">
    <property type="entry name" value="Arabinanase/levansucrase/invertase"/>
    <property type="match status" value="1"/>
</dbReference>
<accession>A0A8J3ZTM0</accession>
<dbReference type="Gene3D" id="2.115.10.20">
    <property type="entry name" value="Glycosyl hydrolase domain, family 43"/>
    <property type="match status" value="1"/>
</dbReference>
<reference evidence="1" key="1">
    <citation type="submission" date="2021-01" db="EMBL/GenBank/DDBJ databases">
        <title>Whole genome shotgun sequence of Virgisporangium ochraceum NBRC 16418.</title>
        <authorList>
            <person name="Komaki H."/>
            <person name="Tamura T."/>
        </authorList>
    </citation>
    <scope>NUCLEOTIDE SEQUENCE</scope>
    <source>
        <strain evidence="1">NBRC 16418</strain>
    </source>
</reference>
<protein>
    <submittedName>
        <fullName evidence="1">Uncharacterized protein</fullName>
    </submittedName>
</protein>
<dbReference type="EMBL" id="BOPH01000050">
    <property type="protein sequence ID" value="GIJ68853.1"/>
    <property type="molecule type" value="Genomic_DNA"/>
</dbReference>
<evidence type="ECO:0000313" key="1">
    <source>
        <dbReference type="EMBL" id="GIJ68853.1"/>
    </source>
</evidence>
<dbReference type="InterPro" id="IPR023296">
    <property type="entry name" value="Glyco_hydro_beta-prop_sf"/>
</dbReference>
<organism evidence="1 2">
    <name type="scientific">Virgisporangium ochraceum</name>
    <dbReference type="NCBI Taxonomy" id="65505"/>
    <lineage>
        <taxon>Bacteria</taxon>
        <taxon>Bacillati</taxon>
        <taxon>Actinomycetota</taxon>
        <taxon>Actinomycetes</taxon>
        <taxon>Micromonosporales</taxon>
        <taxon>Micromonosporaceae</taxon>
        <taxon>Virgisporangium</taxon>
    </lineage>
</organism>
<dbReference type="RefSeq" id="WP_203928795.1">
    <property type="nucleotide sequence ID" value="NZ_BOPH01000050.1"/>
</dbReference>
<sequence>MTTFPVPGSATPSVVVPAPGQGFGQWVGAPSAALHDGGIALAYRVRRVEQRGAAVVVASSVDGVRFHTVATLDKDRFGAESLERPALVRRPDGGWRIYVCCATPNSKHWWIDALDADDLASLETAERSTVFSGSADLGVKDPVVRIVDDTWHAWICCHPLDIVDAEDRMTTAYATSDDGLAWTWHGTVLAGREGQWDARGARVTAVLPDGRAAYDGRATAEENFDERTGIARAENGTLRSEGEPVAAVRYLDVLPLPGGGYRLYYEAPLPDGSHELRTELIP</sequence>